<evidence type="ECO:0000313" key="3">
    <source>
        <dbReference type="Proteomes" id="UP001163821"/>
    </source>
</evidence>
<dbReference type="Proteomes" id="UP001163821">
    <property type="component" value="Unassembled WGS sequence"/>
</dbReference>
<reference evidence="2" key="1">
    <citation type="submission" date="2022-10" db="EMBL/GenBank/DDBJ databases">
        <title>Gaoshiqiia sediminis gen. nov., sp. nov., isolated from coastal sediment.</title>
        <authorList>
            <person name="Yu W.X."/>
            <person name="Mu D.S."/>
            <person name="Du J.Z."/>
            <person name="Liang Y.Q."/>
        </authorList>
    </citation>
    <scope>NUCLEOTIDE SEQUENCE</scope>
    <source>
        <strain evidence="2">A06</strain>
    </source>
</reference>
<keyword evidence="1" id="KW-0812">Transmembrane</keyword>
<protein>
    <submittedName>
        <fullName evidence="2">Periplasmic heavy metal sensor</fullName>
    </submittedName>
</protein>
<organism evidence="2 3">
    <name type="scientific">Gaoshiqia sediminis</name>
    <dbReference type="NCBI Taxonomy" id="2986998"/>
    <lineage>
        <taxon>Bacteria</taxon>
        <taxon>Pseudomonadati</taxon>
        <taxon>Bacteroidota</taxon>
        <taxon>Bacteroidia</taxon>
        <taxon>Marinilabiliales</taxon>
        <taxon>Prolixibacteraceae</taxon>
        <taxon>Gaoshiqia</taxon>
    </lineage>
</organism>
<evidence type="ECO:0000256" key="1">
    <source>
        <dbReference type="SAM" id="Phobius"/>
    </source>
</evidence>
<name>A0AA41Y2B4_9BACT</name>
<dbReference type="RefSeq" id="WP_282590772.1">
    <property type="nucleotide sequence ID" value="NZ_JAPAAF010000005.1"/>
</dbReference>
<accession>A0AA41Y2B4</accession>
<evidence type="ECO:0000313" key="2">
    <source>
        <dbReference type="EMBL" id="MCW0482166.1"/>
    </source>
</evidence>
<dbReference type="AlphaFoldDB" id="A0AA41Y2B4"/>
<keyword evidence="3" id="KW-1185">Reference proteome</keyword>
<sequence length="171" mass="19699">MFKSVKILTWLVVILFATNLATILSVAYHIRAEQQKAPVAPTTEVPGDQRTRFFREQLTLSEEQVLTFREANRAFNRKAQSITGRLDILRKRMVAELTSEAADPQQLAQLANEIGEEHERLKMATADFYLEVKTICDDTQKEKLAGIFRSLLDSDEKVNLPQRQFRHKNRP</sequence>
<dbReference type="EMBL" id="JAPAAF010000005">
    <property type="protein sequence ID" value="MCW0482166.1"/>
    <property type="molecule type" value="Genomic_DNA"/>
</dbReference>
<dbReference type="InterPro" id="IPR025961">
    <property type="entry name" value="Metal_resist"/>
</dbReference>
<proteinExistence type="predicted"/>
<comment type="caution">
    <text evidence="2">The sequence shown here is derived from an EMBL/GenBank/DDBJ whole genome shotgun (WGS) entry which is preliminary data.</text>
</comment>
<keyword evidence="1" id="KW-1133">Transmembrane helix</keyword>
<feature type="transmembrane region" description="Helical" evidence="1">
    <location>
        <begin position="7"/>
        <end position="30"/>
    </location>
</feature>
<dbReference type="Pfam" id="PF13801">
    <property type="entry name" value="Metal_resist"/>
    <property type="match status" value="1"/>
</dbReference>
<gene>
    <name evidence="2" type="ORF">N2K84_05450</name>
</gene>
<keyword evidence="1" id="KW-0472">Membrane</keyword>
<dbReference type="Gene3D" id="1.20.120.1490">
    <property type="match status" value="1"/>
</dbReference>